<dbReference type="RefSeq" id="WP_090621676.1">
    <property type="nucleotide sequence ID" value="NZ_FOFD01000007.1"/>
</dbReference>
<feature type="region of interest" description="Disordered" evidence="1">
    <location>
        <begin position="136"/>
        <end position="173"/>
    </location>
</feature>
<feature type="domain" description="DUF8108" evidence="3">
    <location>
        <begin position="65"/>
        <end position="131"/>
    </location>
</feature>
<proteinExistence type="predicted"/>
<feature type="transmembrane region" description="Helical" evidence="2">
    <location>
        <begin position="20"/>
        <end position="37"/>
    </location>
</feature>
<sequence length="173" mass="18677">MTRPGRRQSVGRGLRRVADYAGFVFLWGWILVSLLFLPAMLGAPVVGIALFLVGLVVCWQAAEASSDPVHTVGTKREVRTGRVDSATVDCGECGRPAEGGEYRRYEERRVLFGATISVPESGENVYCEACAVDPRDPFDDGVDGEREPWAAGDPTDLESPDPATSSGLESERS</sequence>
<keyword evidence="2" id="KW-0812">Transmembrane</keyword>
<dbReference type="EMBL" id="FOFD01000007">
    <property type="protein sequence ID" value="SER70109.1"/>
    <property type="molecule type" value="Genomic_DNA"/>
</dbReference>
<dbReference type="AlphaFoldDB" id="A0A1H9RDM0"/>
<dbReference type="STRING" id="1186196.SAMN04489841_4341"/>
<keyword evidence="2" id="KW-1133">Transmembrane helix</keyword>
<evidence type="ECO:0000256" key="2">
    <source>
        <dbReference type="SAM" id="Phobius"/>
    </source>
</evidence>
<dbReference type="OrthoDB" id="53394at2157"/>
<accession>A0A1H9RDM0</accession>
<evidence type="ECO:0000256" key="1">
    <source>
        <dbReference type="SAM" id="MobiDB-lite"/>
    </source>
</evidence>
<name>A0A1H9RDM0_9EURY</name>
<dbReference type="Proteomes" id="UP000199114">
    <property type="component" value="Unassembled WGS sequence"/>
</dbReference>
<feature type="compositionally biased region" description="Polar residues" evidence="1">
    <location>
        <begin position="162"/>
        <end position="173"/>
    </location>
</feature>
<keyword evidence="2" id="KW-0472">Membrane</keyword>
<keyword evidence="5" id="KW-1185">Reference proteome</keyword>
<gene>
    <name evidence="4" type="ORF">SAMN04489841_4341</name>
</gene>
<dbReference type="Pfam" id="PF26413">
    <property type="entry name" value="DUF8108"/>
    <property type="match status" value="1"/>
</dbReference>
<evidence type="ECO:0000259" key="3">
    <source>
        <dbReference type="Pfam" id="PF26413"/>
    </source>
</evidence>
<evidence type="ECO:0000313" key="4">
    <source>
        <dbReference type="EMBL" id="SER70109.1"/>
    </source>
</evidence>
<dbReference type="InterPro" id="IPR058421">
    <property type="entry name" value="DUF8108_C"/>
</dbReference>
<organism evidence="4 5">
    <name type="scientific">Natrinema salaciae</name>
    <dbReference type="NCBI Taxonomy" id="1186196"/>
    <lineage>
        <taxon>Archaea</taxon>
        <taxon>Methanobacteriati</taxon>
        <taxon>Methanobacteriota</taxon>
        <taxon>Stenosarchaea group</taxon>
        <taxon>Halobacteria</taxon>
        <taxon>Halobacteriales</taxon>
        <taxon>Natrialbaceae</taxon>
        <taxon>Natrinema</taxon>
    </lineage>
</organism>
<feature type="compositionally biased region" description="Basic and acidic residues" evidence="1">
    <location>
        <begin position="136"/>
        <end position="148"/>
    </location>
</feature>
<reference evidence="5" key="1">
    <citation type="submission" date="2016-10" db="EMBL/GenBank/DDBJ databases">
        <authorList>
            <person name="Varghese N."/>
            <person name="Submissions S."/>
        </authorList>
    </citation>
    <scope>NUCLEOTIDE SEQUENCE [LARGE SCALE GENOMIC DNA]</scope>
    <source>
        <strain evidence="5">DSM 25055</strain>
    </source>
</reference>
<evidence type="ECO:0000313" key="5">
    <source>
        <dbReference type="Proteomes" id="UP000199114"/>
    </source>
</evidence>
<protein>
    <recommendedName>
        <fullName evidence="3">DUF8108 domain-containing protein</fullName>
    </recommendedName>
</protein>